<evidence type="ECO:0000256" key="3">
    <source>
        <dbReference type="ARBA" id="ARBA00022679"/>
    </source>
</evidence>
<dbReference type="OrthoDB" id="6620093at2"/>
<dbReference type="GO" id="GO:0016758">
    <property type="term" value="F:hexosyltransferase activity"/>
    <property type="evidence" value="ECO:0007669"/>
    <property type="project" value="InterPro"/>
</dbReference>
<keyword evidence="8" id="KW-1185">Reference proteome</keyword>
<evidence type="ECO:0000313" key="5">
    <source>
        <dbReference type="EMBL" id="PHK50073.1"/>
    </source>
</evidence>
<dbReference type="InterPro" id="IPR050271">
    <property type="entry name" value="UDP-glycosyltransferase"/>
</dbReference>
<dbReference type="Gene3D" id="3.40.50.2000">
    <property type="entry name" value="Glycogen Phosphorylase B"/>
    <property type="match status" value="2"/>
</dbReference>
<accession>A0A2C6WPL1</accession>
<evidence type="ECO:0000313" key="8">
    <source>
        <dbReference type="Proteomes" id="UP001056588"/>
    </source>
</evidence>
<feature type="domain" description="Erythromycin biosynthesis protein CIII-like C-terminal" evidence="4">
    <location>
        <begin position="251"/>
        <end position="384"/>
    </location>
</feature>
<evidence type="ECO:0000259" key="4">
    <source>
        <dbReference type="Pfam" id="PF06722"/>
    </source>
</evidence>
<dbReference type="InterPro" id="IPR002213">
    <property type="entry name" value="UDP_glucos_trans"/>
</dbReference>
<sequence length="403" mass="45174">MAKVLFINSGSIGHINPTIAVCKELVSRGEEVVYYIGDQYQDKLADTGVEVRTLPSDEIIQRFTAYGSGNLCYIINGLLNTVDVILPKILAETKDEHYDYLIYDSMFSCGSLIAQKLNIPTVSSVTTFAHTAETFEAALQFNMQALTTTEKNDVDNTFSELQQHIQTTYGVDVVSRYAAMNNPGELNIVYIMKAFQINPELFDTARYRFVGPSVIQPQPTHFMEQINQTRPVIYISLGTVFNQNMRFFNKCLAAFKDIDASVVISIGHTNNVADFEEVPDNVLLKPYVPQTELLQHTTLFLTHAGMNSTNEALLMEVPLLAFPQSADQPVVAQQIEHAQVGQQASSETITAEALKMKVMEMLQNHTTYQAHIKKMKQTQPMARPGYAYAVDQILSFRNQSVHH</sequence>
<dbReference type="Proteomes" id="UP000223828">
    <property type="component" value="Unassembled WGS sequence"/>
</dbReference>
<comment type="similarity">
    <text evidence="1">Belongs to the UDP-glycosyltransferase family.</text>
</comment>
<dbReference type="InterPro" id="IPR006326">
    <property type="entry name" value="UDPGT_MGT-like"/>
</dbReference>
<dbReference type="Proteomes" id="UP001056588">
    <property type="component" value="Chromosome"/>
</dbReference>
<dbReference type="EMBL" id="CP093217">
    <property type="protein sequence ID" value="UQW81567.1"/>
    <property type="molecule type" value="Genomic_DNA"/>
</dbReference>
<name>A0A2C6WPL1_9STAP</name>
<reference evidence="5" key="3">
    <citation type="submission" date="2017-10" db="EMBL/GenBank/DDBJ databases">
        <authorList>
            <person name="Vrbovska V."/>
            <person name="Kovarovic V."/>
            <person name="Indrakova A."/>
        </authorList>
    </citation>
    <scope>NUCLEOTIDE SEQUENCE</scope>
    <source>
        <strain evidence="5">CCM 8730</strain>
    </source>
</reference>
<protein>
    <submittedName>
        <fullName evidence="5">Glycosyl transferase</fullName>
    </submittedName>
</protein>
<dbReference type="Pfam" id="PF06722">
    <property type="entry name" value="EryCIII-like_C"/>
    <property type="match status" value="1"/>
</dbReference>
<evidence type="ECO:0000256" key="1">
    <source>
        <dbReference type="ARBA" id="ARBA00009995"/>
    </source>
</evidence>
<evidence type="ECO:0000256" key="2">
    <source>
        <dbReference type="ARBA" id="ARBA00022676"/>
    </source>
</evidence>
<keyword evidence="2" id="KW-0328">Glycosyltransferase</keyword>
<keyword evidence="3 5" id="KW-0808">Transferase</keyword>
<dbReference type="GO" id="GO:0008194">
    <property type="term" value="F:UDP-glycosyltransferase activity"/>
    <property type="evidence" value="ECO:0007669"/>
    <property type="project" value="InterPro"/>
</dbReference>
<dbReference type="PANTHER" id="PTHR48043:SF145">
    <property type="entry name" value="FI06409P-RELATED"/>
    <property type="match status" value="1"/>
</dbReference>
<dbReference type="InterPro" id="IPR010610">
    <property type="entry name" value="EryCIII-like_C"/>
</dbReference>
<evidence type="ECO:0000313" key="6">
    <source>
        <dbReference type="EMBL" id="UQW81567.1"/>
    </source>
</evidence>
<gene>
    <name evidence="5" type="ORF">BTJ66_04760</name>
    <name evidence="6" type="ORF">MNY58_00090</name>
</gene>
<dbReference type="CDD" id="cd03784">
    <property type="entry name" value="GT1_Gtf-like"/>
    <property type="match status" value="1"/>
</dbReference>
<dbReference type="NCBIfam" id="TIGR01426">
    <property type="entry name" value="MGT"/>
    <property type="match status" value="1"/>
</dbReference>
<reference evidence="5" key="1">
    <citation type="journal article" date="2017" name="Appl. Environ. Microbiol.">
        <title>Staphylococcus edaphicus sp. nov., isolated in Antarctica, harbours mecC gene and genomic islands with suspected role in adaptation to extreme environment.</title>
        <authorList>
            <person name="Pantucek R."/>
            <person name="Sedlacek I."/>
            <person name="Indrakova A."/>
            <person name="Vrbovska V."/>
            <person name="Maslanova I."/>
            <person name="Kovarovic V."/>
            <person name="Svec P."/>
            <person name="Kralova S."/>
            <person name="Kristofova L."/>
            <person name="Keklakova J."/>
            <person name="Petras P."/>
            <person name="Doskar J."/>
        </authorList>
    </citation>
    <scope>NUCLEOTIDE SEQUENCE</scope>
    <source>
        <strain evidence="5">CCM 8730</strain>
    </source>
</reference>
<reference evidence="6" key="4">
    <citation type="submission" date="2022-03" db="EMBL/GenBank/DDBJ databases">
        <title>Complete Genome Sequence of Staphylococcus edaphicus strain CCM 8731.</title>
        <authorList>
            <person name="Rimmer C.O."/>
            <person name="Thomas J.C."/>
        </authorList>
    </citation>
    <scope>NUCLEOTIDE SEQUENCE</scope>
    <source>
        <strain evidence="6">CCM 8731</strain>
    </source>
</reference>
<dbReference type="PANTHER" id="PTHR48043">
    <property type="entry name" value="EG:EG0003.4 PROTEIN-RELATED"/>
    <property type="match status" value="1"/>
</dbReference>
<dbReference type="RefSeq" id="WP_099089831.1">
    <property type="nucleotide sequence ID" value="NZ_CP093217.1"/>
</dbReference>
<dbReference type="SUPFAM" id="SSF53756">
    <property type="entry name" value="UDP-Glycosyltransferase/glycogen phosphorylase"/>
    <property type="match status" value="1"/>
</dbReference>
<organism evidence="5 7">
    <name type="scientific">Staphylococcus edaphicus</name>
    <dbReference type="NCBI Taxonomy" id="1955013"/>
    <lineage>
        <taxon>Bacteria</taxon>
        <taxon>Bacillati</taxon>
        <taxon>Bacillota</taxon>
        <taxon>Bacilli</taxon>
        <taxon>Bacillales</taxon>
        <taxon>Staphylococcaceae</taxon>
        <taxon>Staphylococcus</taxon>
    </lineage>
</organism>
<dbReference type="AlphaFoldDB" id="A0A2C6WPL1"/>
<proteinExistence type="inferred from homology"/>
<reference evidence="7" key="2">
    <citation type="submission" date="2017-10" db="EMBL/GenBank/DDBJ databases">
        <title>Staphylococcus edaphicus sp. nov., isolated in Antarctica, harbouring mecC gene and genomic islands essential in adaptation to extreme environment.</title>
        <authorList>
            <person name="Pantucek R."/>
            <person name="Sedlacek I."/>
            <person name="Indrakova A."/>
            <person name="Vrbovska V."/>
            <person name="Maslanova I."/>
            <person name="Kovarovic V."/>
            <person name="Svec P."/>
            <person name="Kralova S."/>
            <person name="Kristofova L."/>
            <person name="Keklakova J."/>
            <person name="Petras P."/>
            <person name="Doskar J."/>
        </authorList>
    </citation>
    <scope>NUCLEOTIDE SEQUENCE [LARGE SCALE GENOMIC DNA]</scope>
    <source>
        <strain evidence="7">CCM 5085</strain>
    </source>
</reference>
<dbReference type="EMBL" id="MRZN01000005">
    <property type="protein sequence ID" value="PHK50073.1"/>
    <property type="molecule type" value="Genomic_DNA"/>
</dbReference>
<dbReference type="FunFam" id="3.40.50.2000:FF:000072">
    <property type="entry name" value="Glycosyl transferase"/>
    <property type="match status" value="1"/>
</dbReference>
<evidence type="ECO:0000313" key="7">
    <source>
        <dbReference type="Proteomes" id="UP000223828"/>
    </source>
</evidence>